<dbReference type="AlphaFoldDB" id="A0A917NIY7"/>
<evidence type="ECO:0000256" key="7">
    <source>
        <dbReference type="ARBA" id="ARBA00023239"/>
    </source>
</evidence>
<comment type="caution">
    <text evidence="8">Lacks conserved residue(s) required for the propagation of feature annotation.</text>
</comment>
<feature type="binding site" evidence="8">
    <location>
        <position position="142"/>
    </location>
    <ligand>
        <name>4-CDP-2-C-methyl-D-erythritol 2-phosphate</name>
        <dbReference type="ChEBI" id="CHEBI:57919"/>
    </ligand>
</feature>
<comment type="similarity">
    <text evidence="3 8 9">Belongs to the IspF family.</text>
</comment>
<evidence type="ECO:0000256" key="8">
    <source>
        <dbReference type="HAMAP-Rule" id="MF_00107"/>
    </source>
</evidence>
<dbReference type="InterPro" id="IPR020555">
    <property type="entry name" value="MECDP_synthase_CS"/>
</dbReference>
<feature type="binding site" evidence="8">
    <location>
        <position position="8"/>
    </location>
    <ligand>
        <name>a divalent metal cation</name>
        <dbReference type="ChEBI" id="CHEBI:60240"/>
    </ligand>
</feature>
<keyword evidence="12" id="KW-1185">Reference proteome</keyword>
<dbReference type="GO" id="GO:0019288">
    <property type="term" value="P:isopentenyl diphosphate biosynthetic process, methylerythritol 4-phosphate pathway"/>
    <property type="evidence" value="ECO:0007669"/>
    <property type="project" value="UniProtKB-UniRule"/>
</dbReference>
<reference evidence="11" key="2">
    <citation type="submission" date="2020-09" db="EMBL/GenBank/DDBJ databases">
        <authorList>
            <person name="Sun Q."/>
            <person name="Ohkuma M."/>
        </authorList>
    </citation>
    <scope>NUCLEOTIDE SEQUENCE</scope>
    <source>
        <strain evidence="11">JCM 18487</strain>
    </source>
</reference>
<feature type="binding site" evidence="8">
    <location>
        <begin position="8"/>
        <end position="10"/>
    </location>
    <ligand>
        <name>4-CDP-2-C-methyl-D-erythritol 2-phosphate</name>
        <dbReference type="ChEBI" id="CHEBI:57919"/>
    </ligand>
</feature>
<organism evidence="11 12">
    <name type="scientific">Alicyclobacillus cellulosilyticus</name>
    <dbReference type="NCBI Taxonomy" id="1003997"/>
    <lineage>
        <taxon>Bacteria</taxon>
        <taxon>Bacillati</taxon>
        <taxon>Bacillota</taxon>
        <taxon>Bacilli</taxon>
        <taxon>Bacillales</taxon>
        <taxon>Alicyclobacillaceae</taxon>
        <taxon>Alicyclobacillus</taxon>
    </lineage>
</organism>
<dbReference type="GO" id="GO:0016114">
    <property type="term" value="P:terpenoid biosynthetic process"/>
    <property type="evidence" value="ECO:0007669"/>
    <property type="project" value="InterPro"/>
</dbReference>
<dbReference type="EMBL" id="BMOY01000008">
    <property type="protein sequence ID" value="GGJ01265.1"/>
    <property type="molecule type" value="Genomic_DNA"/>
</dbReference>
<reference evidence="11" key="1">
    <citation type="journal article" date="2014" name="Int. J. Syst. Evol. Microbiol.">
        <title>Complete genome sequence of Corynebacterium casei LMG S-19264T (=DSM 44701T), isolated from a smear-ripened cheese.</title>
        <authorList>
            <consortium name="US DOE Joint Genome Institute (JGI-PGF)"/>
            <person name="Walter F."/>
            <person name="Albersmeier A."/>
            <person name="Kalinowski J."/>
            <person name="Ruckert C."/>
        </authorList>
    </citation>
    <scope>NUCLEOTIDE SEQUENCE</scope>
    <source>
        <strain evidence="11">JCM 18487</strain>
    </source>
</reference>
<feature type="domain" description="2-C-methyl-D-erythritol 2,4-cyclodiphosphate synthase" evidence="10">
    <location>
        <begin position="1"/>
        <end position="154"/>
    </location>
</feature>
<dbReference type="GO" id="GO:0046872">
    <property type="term" value="F:metal ion binding"/>
    <property type="evidence" value="ECO:0007669"/>
    <property type="project" value="UniProtKB-KW"/>
</dbReference>
<feature type="binding site" evidence="8">
    <location>
        <begin position="56"/>
        <end position="58"/>
    </location>
    <ligand>
        <name>4-CDP-2-C-methyl-D-erythritol 2-phosphate</name>
        <dbReference type="ChEBI" id="CHEBI:57919"/>
    </ligand>
</feature>
<protein>
    <recommendedName>
        <fullName evidence="4 8">2-C-methyl-D-erythritol 2,4-cyclodiphosphate synthase</fullName>
        <shortName evidence="8">MECDP-synthase</shortName>
        <shortName evidence="8">MECPP-synthase</shortName>
        <shortName evidence="8">MECPS</shortName>
        <ecNumber evidence="4 8">4.6.1.12</ecNumber>
    </recommendedName>
</protein>
<dbReference type="PANTHER" id="PTHR43181">
    <property type="entry name" value="2-C-METHYL-D-ERYTHRITOL 2,4-CYCLODIPHOSPHATE SYNTHASE, CHLOROPLASTIC"/>
    <property type="match status" value="1"/>
</dbReference>
<comment type="cofactor">
    <cofactor evidence="8">
        <name>a divalent metal cation</name>
        <dbReference type="ChEBI" id="CHEBI:60240"/>
    </cofactor>
    <text evidence="8">Binds 1 divalent metal cation per subunit.</text>
</comment>
<dbReference type="InterPro" id="IPR003526">
    <property type="entry name" value="MECDP_synthase"/>
</dbReference>
<dbReference type="GO" id="GO:0008685">
    <property type="term" value="F:2-C-methyl-D-erythritol 2,4-cyclodiphosphate synthase activity"/>
    <property type="evidence" value="ECO:0007669"/>
    <property type="project" value="UniProtKB-UniRule"/>
</dbReference>
<feature type="binding site" evidence="8">
    <location>
        <position position="139"/>
    </location>
    <ligand>
        <name>4-CDP-2-C-methyl-D-erythritol 2-phosphate</name>
        <dbReference type="ChEBI" id="CHEBI:57919"/>
    </ligand>
</feature>
<dbReference type="RefSeq" id="WP_188881300.1">
    <property type="nucleotide sequence ID" value="NZ_BMOY01000008.1"/>
</dbReference>
<evidence type="ECO:0000256" key="4">
    <source>
        <dbReference type="ARBA" id="ARBA00012579"/>
    </source>
</evidence>
<dbReference type="CDD" id="cd00554">
    <property type="entry name" value="MECDP_synthase"/>
    <property type="match status" value="1"/>
</dbReference>
<evidence type="ECO:0000256" key="2">
    <source>
        <dbReference type="ARBA" id="ARBA00004709"/>
    </source>
</evidence>
<evidence type="ECO:0000256" key="9">
    <source>
        <dbReference type="RuleBase" id="RU004395"/>
    </source>
</evidence>
<dbReference type="Pfam" id="PF02542">
    <property type="entry name" value="YgbB"/>
    <property type="match status" value="1"/>
</dbReference>
<comment type="catalytic activity">
    <reaction evidence="1 8 9">
        <text>4-CDP-2-C-methyl-D-erythritol 2-phosphate = 2-C-methyl-D-erythritol 2,4-cyclic diphosphate + CMP</text>
        <dbReference type="Rhea" id="RHEA:23864"/>
        <dbReference type="ChEBI" id="CHEBI:57919"/>
        <dbReference type="ChEBI" id="CHEBI:58483"/>
        <dbReference type="ChEBI" id="CHEBI:60377"/>
        <dbReference type="EC" id="4.6.1.12"/>
    </reaction>
</comment>
<dbReference type="PROSITE" id="PS01350">
    <property type="entry name" value="ISPF"/>
    <property type="match status" value="1"/>
</dbReference>
<feature type="binding site" evidence="8">
    <location>
        <begin position="34"/>
        <end position="35"/>
    </location>
    <ligand>
        <name>4-CDP-2-C-methyl-D-erythritol 2-phosphate</name>
        <dbReference type="ChEBI" id="CHEBI:57919"/>
    </ligand>
</feature>
<gene>
    <name evidence="8 11" type="primary">ispF</name>
    <name evidence="11" type="ORF">GCM10010885_08080</name>
</gene>
<feature type="binding site" evidence="8">
    <location>
        <begin position="132"/>
        <end position="135"/>
    </location>
    <ligand>
        <name>4-CDP-2-C-methyl-D-erythritol 2-phosphate</name>
        <dbReference type="ChEBI" id="CHEBI:57919"/>
    </ligand>
</feature>
<feature type="binding site" evidence="8">
    <location>
        <position position="10"/>
    </location>
    <ligand>
        <name>a divalent metal cation</name>
        <dbReference type="ChEBI" id="CHEBI:60240"/>
    </ligand>
</feature>
<feature type="site" description="Transition state stabilizer" evidence="8">
    <location>
        <position position="133"/>
    </location>
</feature>
<comment type="subunit">
    <text evidence="8">Homotrimer.</text>
</comment>
<dbReference type="InterPro" id="IPR036571">
    <property type="entry name" value="MECDP_synthase_sf"/>
</dbReference>
<sequence length="167" mass="17533">MRVGLGFDVHPYAPDRTLYLGGVEIPGEAGLAGHSDADVVLHAVMDALLGALALGDIGQHFPDSDPLYRGADSARLLERVMSMVAARGYVVGNVDVVVVAEKPRIAPHVAKMRQRMAGLLRCAVEQVSIKATTMERLGFVGREEGMVAQAVVLLLPAAAAGHEPAGC</sequence>
<feature type="site" description="Transition state stabilizer" evidence="8">
    <location>
        <position position="34"/>
    </location>
</feature>
<evidence type="ECO:0000259" key="10">
    <source>
        <dbReference type="Pfam" id="PF02542"/>
    </source>
</evidence>
<dbReference type="FunFam" id="3.30.1330.50:FF:000001">
    <property type="entry name" value="2-C-methyl-D-erythritol 2,4-cyclodiphosphate synthase"/>
    <property type="match status" value="1"/>
</dbReference>
<evidence type="ECO:0000313" key="12">
    <source>
        <dbReference type="Proteomes" id="UP000637695"/>
    </source>
</evidence>
<evidence type="ECO:0000256" key="6">
    <source>
        <dbReference type="ARBA" id="ARBA00023229"/>
    </source>
</evidence>
<dbReference type="Proteomes" id="UP000637695">
    <property type="component" value="Unassembled WGS sequence"/>
</dbReference>
<dbReference type="Gene3D" id="3.30.1330.50">
    <property type="entry name" value="2-C-methyl-D-erythritol 2,4-cyclodiphosphate synthase"/>
    <property type="match status" value="1"/>
</dbReference>
<keyword evidence="6 8" id="KW-0414">Isoprene biosynthesis</keyword>
<dbReference type="EC" id="4.6.1.12" evidence="4 8"/>
<comment type="pathway">
    <text evidence="2 8">Isoprenoid biosynthesis; isopentenyl diphosphate biosynthesis via DXP pathway; isopentenyl diphosphate from 1-deoxy-D-xylulose 5-phosphate: step 4/6.</text>
</comment>
<comment type="function">
    <text evidence="8">Involved in the biosynthesis of isopentenyl diphosphate (IPP) and dimethylallyl diphosphate (DMAPP), two major building blocks of isoprenoid compounds. Catalyzes the conversion of 4-diphosphocytidyl-2-C-methyl-D-erythritol 2-phosphate (CDP-ME2P) to 2-C-methyl-D-erythritol 2,4-cyclodiphosphate (ME-CPP) with a corresponding release of cytidine 5-monophosphate (CMP).</text>
</comment>
<keyword evidence="7 8" id="KW-0456">Lyase</keyword>
<dbReference type="NCBIfam" id="TIGR00151">
    <property type="entry name" value="ispF"/>
    <property type="match status" value="1"/>
</dbReference>
<accession>A0A917NIY7</accession>
<comment type="caution">
    <text evidence="11">The sequence shown here is derived from an EMBL/GenBank/DDBJ whole genome shotgun (WGS) entry which is preliminary data.</text>
</comment>
<name>A0A917NIY7_9BACL</name>
<evidence type="ECO:0000256" key="3">
    <source>
        <dbReference type="ARBA" id="ARBA00008480"/>
    </source>
</evidence>
<proteinExistence type="inferred from homology"/>
<keyword evidence="5 8" id="KW-0479">Metal-binding</keyword>
<evidence type="ECO:0000256" key="5">
    <source>
        <dbReference type="ARBA" id="ARBA00022723"/>
    </source>
</evidence>
<evidence type="ECO:0000313" key="11">
    <source>
        <dbReference type="EMBL" id="GGJ01265.1"/>
    </source>
</evidence>
<feature type="binding site" evidence="8">
    <location>
        <begin position="61"/>
        <end position="65"/>
    </location>
    <ligand>
        <name>4-CDP-2-C-methyl-D-erythritol 2-phosphate</name>
        <dbReference type="ChEBI" id="CHEBI:57919"/>
    </ligand>
</feature>
<evidence type="ECO:0000256" key="1">
    <source>
        <dbReference type="ARBA" id="ARBA00000200"/>
    </source>
</evidence>
<dbReference type="HAMAP" id="MF_00107">
    <property type="entry name" value="IspF"/>
    <property type="match status" value="1"/>
</dbReference>
<dbReference type="PANTHER" id="PTHR43181:SF1">
    <property type="entry name" value="2-C-METHYL-D-ERYTHRITOL 2,4-CYCLODIPHOSPHATE SYNTHASE, CHLOROPLASTIC"/>
    <property type="match status" value="1"/>
</dbReference>
<dbReference type="SUPFAM" id="SSF69765">
    <property type="entry name" value="IpsF-like"/>
    <property type="match status" value="1"/>
</dbReference>
<feature type="binding site" evidence="8">
    <location>
        <position position="42"/>
    </location>
    <ligand>
        <name>a divalent metal cation</name>
        <dbReference type="ChEBI" id="CHEBI:60240"/>
    </ligand>
</feature>